<sequence>MYKPRPFSSARSKRIFTLLALSIFPASVLAGDILSCKDVNGKTIYTDDGAKCAGQVQKFQGHDSASSGLANYRSPPRVYQSIPGDWKILVEQDMAIADPKLTAKASSRLQQALASILEKLPAASHAHVKGLNFYLLWGPNSPKGGQKGGMRAILQFNPVTYPLYDPVWKNAVIIYSATNFVAVDEVVVRKDLSHEIGHTWHLRDWPVKHPEVTDAFQAAKLAGLYKNVETYQGKMLDSAYALANEREYFAELTAMYFMGSTYYPYDKAGLKKYDARGYQMIEQYWGIR</sequence>
<dbReference type="Proteomes" id="UP000247792">
    <property type="component" value="Unassembled WGS sequence"/>
</dbReference>
<feature type="signal peptide" evidence="1">
    <location>
        <begin position="1"/>
        <end position="30"/>
    </location>
</feature>
<gene>
    <name evidence="2" type="ORF">DFR42_102179</name>
</gene>
<comment type="caution">
    <text evidence="2">The sequence shown here is derived from an EMBL/GenBank/DDBJ whole genome shotgun (WGS) entry which is preliminary data.</text>
</comment>
<accession>A0A318JAD2</accession>
<proteinExistence type="predicted"/>
<keyword evidence="1" id="KW-0732">Signal</keyword>
<evidence type="ECO:0000256" key="1">
    <source>
        <dbReference type="SAM" id="SignalP"/>
    </source>
</evidence>
<evidence type="ECO:0000313" key="3">
    <source>
        <dbReference type="Proteomes" id="UP000247792"/>
    </source>
</evidence>
<dbReference type="EMBL" id="QJKB01000002">
    <property type="protein sequence ID" value="PXX44967.1"/>
    <property type="molecule type" value="Genomic_DNA"/>
</dbReference>
<reference evidence="2 3" key="1">
    <citation type="submission" date="2018-05" db="EMBL/GenBank/DDBJ databases">
        <title>Genomic Encyclopedia of Type Strains, Phase IV (KMG-IV): sequencing the most valuable type-strain genomes for metagenomic binning, comparative biology and taxonomic classification.</title>
        <authorList>
            <person name="Goeker M."/>
        </authorList>
    </citation>
    <scope>NUCLEOTIDE SEQUENCE [LARGE SCALE GENOMIC DNA]</scope>
    <source>
        <strain evidence="2 3">DSM 19792</strain>
    </source>
</reference>
<keyword evidence="3" id="KW-1185">Reference proteome</keyword>
<organism evidence="2 3">
    <name type="scientific">Undibacterium pigrum</name>
    <dbReference type="NCBI Taxonomy" id="401470"/>
    <lineage>
        <taxon>Bacteria</taxon>
        <taxon>Pseudomonadati</taxon>
        <taxon>Pseudomonadota</taxon>
        <taxon>Betaproteobacteria</taxon>
        <taxon>Burkholderiales</taxon>
        <taxon>Oxalobacteraceae</taxon>
        <taxon>Undibacterium</taxon>
    </lineage>
</organism>
<feature type="chain" id="PRO_5016451540" description="DUF4124 domain-containing protein" evidence="1">
    <location>
        <begin position="31"/>
        <end position="288"/>
    </location>
</feature>
<dbReference type="InterPro" id="IPR024079">
    <property type="entry name" value="MetalloPept_cat_dom_sf"/>
</dbReference>
<dbReference type="AlphaFoldDB" id="A0A318JAD2"/>
<dbReference type="SUPFAM" id="SSF55486">
    <property type="entry name" value="Metalloproteases ('zincins'), catalytic domain"/>
    <property type="match status" value="1"/>
</dbReference>
<protein>
    <recommendedName>
        <fullName evidence="4">DUF4124 domain-containing protein</fullName>
    </recommendedName>
</protein>
<dbReference type="Gene3D" id="3.40.390.10">
    <property type="entry name" value="Collagenase (Catalytic Domain)"/>
    <property type="match status" value="1"/>
</dbReference>
<evidence type="ECO:0008006" key="4">
    <source>
        <dbReference type="Google" id="ProtNLM"/>
    </source>
</evidence>
<dbReference type="GO" id="GO:0008237">
    <property type="term" value="F:metallopeptidase activity"/>
    <property type="evidence" value="ECO:0007669"/>
    <property type="project" value="InterPro"/>
</dbReference>
<name>A0A318JAD2_9BURK</name>
<evidence type="ECO:0000313" key="2">
    <source>
        <dbReference type="EMBL" id="PXX44967.1"/>
    </source>
</evidence>